<keyword evidence="6" id="KW-1185">Reference proteome</keyword>
<feature type="transmembrane region" description="Helical" evidence="2">
    <location>
        <begin position="224"/>
        <end position="247"/>
    </location>
</feature>
<keyword evidence="2" id="KW-0472">Membrane</keyword>
<dbReference type="InterPro" id="IPR025161">
    <property type="entry name" value="IS402-like_dom"/>
</dbReference>
<feature type="region of interest" description="Disordered" evidence="1">
    <location>
        <begin position="1"/>
        <end position="23"/>
    </location>
</feature>
<feature type="transmembrane region" description="Helical" evidence="2">
    <location>
        <begin position="364"/>
        <end position="384"/>
    </location>
</feature>
<dbReference type="PANTHER" id="PTHR46637:SF1">
    <property type="entry name" value="BLL5188 PROTEIN"/>
    <property type="match status" value="1"/>
</dbReference>
<proteinExistence type="predicted"/>
<evidence type="ECO:0000313" key="6">
    <source>
        <dbReference type="Proteomes" id="UP001059617"/>
    </source>
</evidence>
<feature type="compositionally biased region" description="Low complexity" evidence="1">
    <location>
        <begin position="444"/>
        <end position="467"/>
    </location>
</feature>
<dbReference type="InterPro" id="IPR052909">
    <property type="entry name" value="Transposase_6_like"/>
</dbReference>
<feature type="region of interest" description="Disordered" evidence="1">
    <location>
        <begin position="431"/>
        <end position="481"/>
    </location>
</feature>
<feature type="compositionally biased region" description="Low complexity" evidence="1">
    <location>
        <begin position="11"/>
        <end position="20"/>
    </location>
</feature>
<name>A0ABY5WAF4_9ACTN</name>
<feature type="transmembrane region" description="Helical" evidence="2">
    <location>
        <begin position="303"/>
        <end position="321"/>
    </location>
</feature>
<dbReference type="RefSeq" id="WP_259865467.1">
    <property type="nucleotide sequence ID" value="NZ_CP073720.1"/>
</dbReference>
<sequence>MTAPTIERTAEQAATEPAAAPRRKPRLVGVDAARGASLLGMITLHSLYEADAAGNPTWSASVFSGRAAAAFAVLAGVGVALATGRRRVTRADAPGTIALLAVRALAIGAVGLVLGQLDTELNAVILAYLAVVFLVAIPLVFLPTWAVATIGVLLATAGPFGDHVLLPRLPDPLLGDPTFARVFGDPIGTLIELAFTGFYPTPAWLAYMSAGVVIGRLNLTRLRVVISLLAGGTVLAVAAHTTSWLLLHRYHGLDRIWAAQPASGISVEDTTELLKLGDDGNTPTSTWWWLAVDTPHTSAPLDLLGTTGTAVAVLGLMLLIGRARHKVTRWLSVAVLLPLSAAGGMTLTFYSAHVLFINSDFDEYNATTGCIVQLVAVVLLAVAVRYTAGRGPLEAIVTMLAARARLLAVAAAARWEARSDARAAARAANWAELWPPDESPPSTPSDATPEPSPDSAPGADADSGPAATTRSRRERRDRSRWRRFGRHRPQYDEAEPWIVSDELWQRIKPLLPAAGRTGLRRPDDRQALCAVLFVLHTRVPWEHLPAELGFGSGFACRRRLARWQARGAWQKMYEVLLAEIPGADRLAWSRTVLDARFVPAQPGGEDR</sequence>
<feature type="transmembrane region" description="Helical" evidence="2">
    <location>
        <begin position="333"/>
        <end position="352"/>
    </location>
</feature>
<keyword evidence="2" id="KW-0812">Transmembrane</keyword>
<evidence type="ECO:0000259" key="4">
    <source>
        <dbReference type="Pfam" id="PF13340"/>
    </source>
</evidence>
<gene>
    <name evidence="5" type="ORF">Dfulv_19630</name>
</gene>
<evidence type="ECO:0000256" key="2">
    <source>
        <dbReference type="SAM" id="Phobius"/>
    </source>
</evidence>
<evidence type="ECO:0000259" key="3">
    <source>
        <dbReference type="Pfam" id="PF07786"/>
    </source>
</evidence>
<dbReference type="PANTHER" id="PTHR46637">
    <property type="entry name" value="TIS1421-TRANSPOSASE PROTEIN A"/>
    <property type="match status" value="1"/>
</dbReference>
<feature type="domain" description="Insertion element IS402-like" evidence="4">
    <location>
        <begin position="499"/>
        <end position="572"/>
    </location>
</feature>
<evidence type="ECO:0000256" key="1">
    <source>
        <dbReference type="SAM" id="MobiDB-lite"/>
    </source>
</evidence>
<protein>
    <submittedName>
        <fullName evidence="5">Transposase</fullName>
    </submittedName>
</protein>
<reference evidence="5" key="1">
    <citation type="submission" date="2021-04" db="EMBL/GenBank/DDBJ databases">
        <authorList>
            <person name="Hartkoorn R.C."/>
            <person name="Beaudoing E."/>
            <person name="Hot D."/>
        </authorList>
    </citation>
    <scope>NUCLEOTIDE SEQUENCE</scope>
    <source>
        <strain evidence="5">NRRL B-16292</strain>
    </source>
</reference>
<organism evidence="5 6">
    <name type="scientific">Dactylosporangium fulvum</name>
    <dbReference type="NCBI Taxonomy" id="53359"/>
    <lineage>
        <taxon>Bacteria</taxon>
        <taxon>Bacillati</taxon>
        <taxon>Actinomycetota</taxon>
        <taxon>Actinomycetes</taxon>
        <taxon>Micromonosporales</taxon>
        <taxon>Micromonosporaceae</taxon>
        <taxon>Dactylosporangium</taxon>
    </lineage>
</organism>
<keyword evidence="2" id="KW-1133">Transmembrane helix</keyword>
<feature type="transmembrane region" description="Helical" evidence="2">
    <location>
        <begin position="96"/>
        <end position="117"/>
    </location>
</feature>
<accession>A0ABY5WAF4</accession>
<feature type="transmembrane region" description="Helical" evidence="2">
    <location>
        <begin position="123"/>
        <end position="142"/>
    </location>
</feature>
<feature type="compositionally biased region" description="Basic residues" evidence="1">
    <location>
        <begin position="470"/>
        <end position="481"/>
    </location>
</feature>
<feature type="domain" description="Heparan-alpha-glucosaminide N-acetyltransferase catalytic" evidence="3">
    <location>
        <begin position="26"/>
        <end position="223"/>
    </location>
</feature>
<dbReference type="Proteomes" id="UP001059617">
    <property type="component" value="Chromosome"/>
</dbReference>
<reference evidence="5" key="2">
    <citation type="submission" date="2022-09" db="EMBL/GenBank/DDBJ databases">
        <title>Biosynthetic gene clusters of Dactylosporangioum fulvum.</title>
        <authorList>
            <person name="Caradec T."/>
        </authorList>
    </citation>
    <scope>NUCLEOTIDE SEQUENCE</scope>
    <source>
        <strain evidence="5">NRRL B-16292</strain>
    </source>
</reference>
<dbReference type="Pfam" id="PF07786">
    <property type="entry name" value="HGSNAT_cat"/>
    <property type="match status" value="1"/>
</dbReference>
<dbReference type="InterPro" id="IPR012429">
    <property type="entry name" value="HGSNAT_cat"/>
</dbReference>
<evidence type="ECO:0000313" key="5">
    <source>
        <dbReference type="EMBL" id="UWP86325.1"/>
    </source>
</evidence>
<dbReference type="Pfam" id="PF13340">
    <property type="entry name" value="DUF4096"/>
    <property type="match status" value="1"/>
</dbReference>
<feature type="transmembrane region" description="Helical" evidence="2">
    <location>
        <begin position="63"/>
        <end position="84"/>
    </location>
</feature>
<dbReference type="EMBL" id="CP073720">
    <property type="protein sequence ID" value="UWP86325.1"/>
    <property type="molecule type" value="Genomic_DNA"/>
</dbReference>